<dbReference type="KEGG" id="daur:Daura_03510"/>
<dbReference type="EMBL" id="CP073767">
    <property type="protein sequence ID" value="UWZ55336.1"/>
    <property type="molecule type" value="Genomic_DNA"/>
</dbReference>
<protein>
    <submittedName>
        <fullName evidence="1">DUF1800 domain-containing protein</fullName>
    </submittedName>
</protein>
<sequence>MADRKALAHLLRRATFGPTADEVDAAERAGLTATVEALLDPPTADAGAARTPVPKLPPVVNAKADRAAQIRTVGLWWLDRMVQAEHQLHEKLTFFWHGHWATSADKVKSGPLMLGHQQTLARTALGDFGTMVRAMLRDPALIIWLDGQKNTVKAPNENLARELMELFTLGVGHYTEQDVRAGARALTGWVVDQKTGTASLNPKRHDPGTKTILGRTAAFDADGFAALLLEQPACPQFIARRLWLRYCSDAPIPQATLDAASGQPTTAAVLRVLLLADGHAELVKQPVEWLVGALRQLGLRPGELPEQQQRQLQSGLNQLGQVPLRPPSVGGWPAGAAWLTTSATQARLKLAQLLAGRAPQPVLDRLAAVPQAQRVDALARLLVVDAFTDRTRATLTPAAGDPRKLLALGLASPEYAIQ</sequence>
<evidence type="ECO:0000313" key="1">
    <source>
        <dbReference type="EMBL" id="UWZ55336.1"/>
    </source>
</evidence>
<reference evidence="1" key="1">
    <citation type="submission" date="2021-04" db="EMBL/GenBank/DDBJ databases">
        <title>Dactylosporangium aurantiacum NRRL B-8018 full assembly.</title>
        <authorList>
            <person name="Hartkoorn R.C."/>
            <person name="Beaudoing E."/>
            <person name="Hot D."/>
        </authorList>
    </citation>
    <scope>NUCLEOTIDE SEQUENCE</scope>
    <source>
        <strain evidence="1">NRRL B-8018</strain>
    </source>
</reference>
<dbReference type="Proteomes" id="UP001058003">
    <property type="component" value="Chromosome"/>
</dbReference>
<evidence type="ECO:0000313" key="2">
    <source>
        <dbReference type="Proteomes" id="UP001058003"/>
    </source>
</evidence>
<dbReference type="Pfam" id="PF08811">
    <property type="entry name" value="DUF1800"/>
    <property type="match status" value="1"/>
</dbReference>
<accession>A0A9Q9IGM5</accession>
<proteinExistence type="predicted"/>
<gene>
    <name evidence="1" type="ORF">Daura_03510</name>
</gene>
<dbReference type="AlphaFoldDB" id="A0A9Q9IGM5"/>
<dbReference type="OrthoDB" id="9772295at2"/>
<organism evidence="1 2">
    <name type="scientific">Dactylosporangium aurantiacum</name>
    <dbReference type="NCBI Taxonomy" id="35754"/>
    <lineage>
        <taxon>Bacteria</taxon>
        <taxon>Bacillati</taxon>
        <taxon>Actinomycetota</taxon>
        <taxon>Actinomycetes</taxon>
        <taxon>Micromonosporales</taxon>
        <taxon>Micromonosporaceae</taxon>
        <taxon>Dactylosporangium</taxon>
    </lineage>
</organism>
<name>A0A9Q9IGM5_9ACTN</name>
<dbReference type="InterPro" id="IPR014917">
    <property type="entry name" value="DUF1800"/>
</dbReference>
<dbReference type="RefSeq" id="WP_033362238.1">
    <property type="nucleotide sequence ID" value="NZ_CP073767.1"/>
</dbReference>
<keyword evidence="2" id="KW-1185">Reference proteome</keyword>